<proteinExistence type="predicted"/>
<organism evidence="2 3">
    <name type="scientific">Hamadaea flava</name>
    <dbReference type="NCBI Taxonomy" id="1742688"/>
    <lineage>
        <taxon>Bacteria</taxon>
        <taxon>Bacillati</taxon>
        <taxon>Actinomycetota</taxon>
        <taxon>Actinomycetes</taxon>
        <taxon>Micromonosporales</taxon>
        <taxon>Micromonosporaceae</taxon>
        <taxon>Hamadaea</taxon>
    </lineage>
</organism>
<gene>
    <name evidence="2" type="ORF">ACFOZ4_35995</name>
</gene>
<feature type="domain" description="EAL" evidence="1">
    <location>
        <begin position="143"/>
        <end position="398"/>
    </location>
</feature>
<dbReference type="PANTHER" id="PTHR33121:SF70">
    <property type="entry name" value="SIGNALING PROTEIN YKOW"/>
    <property type="match status" value="1"/>
</dbReference>
<dbReference type="InterPro" id="IPR035919">
    <property type="entry name" value="EAL_sf"/>
</dbReference>
<dbReference type="Pfam" id="PF00563">
    <property type="entry name" value="EAL"/>
    <property type="match status" value="1"/>
</dbReference>
<dbReference type="RefSeq" id="WP_253762649.1">
    <property type="nucleotide sequence ID" value="NZ_JAMZDZ010000001.1"/>
</dbReference>
<evidence type="ECO:0000259" key="1">
    <source>
        <dbReference type="PROSITE" id="PS50883"/>
    </source>
</evidence>
<sequence>MRFAENVGVLAAPAVTVPATMTGRQLATVLRLRAETSAAVVRDGDRRGLLTRAQLSEGRADSQSTGAVGDTAAWDALRVRWDTSLATTAHLLLTTPDAQRHDQLLVDLPDGETGLLPISRLFRELADRADGPELPVQQADEPSGHDEPAIDAMIDTGQLRVYYQPIADTLDGSIVSAEALVRWEHPTRGLLAPDRFLPAFARDGSLPTLDRWVLGQACHDLAELRHELGELAPQWVNVNISRASLRTDFDAMISDVLATTGITPGRLRMELPEDADLPALTEVADRLARLGDHGVRFTLDDMGTGATNLRYMSALPIHGFKIDRMFVAGMADSAQDRTIVQLLADLGQRLGLRVTAEGVENPTQLRMLAELGVTYAQGYHISAPLPRQELTEFLTRQPAFSAVSG</sequence>
<keyword evidence="3" id="KW-1185">Reference proteome</keyword>
<dbReference type="InterPro" id="IPR050706">
    <property type="entry name" value="Cyclic-di-GMP_PDE-like"/>
</dbReference>
<dbReference type="SUPFAM" id="SSF141868">
    <property type="entry name" value="EAL domain-like"/>
    <property type="match status" value="1"/>
</dbReference>
<name>A0ABV8M005_9ACTN</name>
<dbReference type="EMBL" id="JBHSAY010000028">
    <property type="protein sequence ID" value="MFC4136039.1"/>
    <property type="molecule type" value="Genomic_DNA"/>
</dbReference>
<comment type="caution">
    <text evidence="2">The sequence shown here is derived from an EMBL/GenBank/DDBJ whole genome shotgun (WGS) entry which is preliminary data.</text>
</comment>
<dbReference type="InterPro" id="IPR001633">
    <property type="entry name" value="EAL_dom"/>
</dbReference>
<dbReference type="PANTHER" id="PTHR33121">
    <property type="entry name" value="CYCLIC DI-GMP PHOSPHODIESTERASE PDEF"/>
    <property type="match status" value="1"/>
</dbReference>
<dbReference type="CDD" id="cd01948">
    <property type="entry name" value="EAL"/>
    <property type="match status" value="1"/>
</dbReference>
<dbReference type="Proteomes" id="UP001595816">
    <property type="component" value="Unassembled WGS sequence"/>
</dbReference>
<reference evidence="3" key="1">
    <citation type="journal article" date="2019" name="Int. J. Syst. Evol. Microbiol.">
        <title>The Global Catalogue of Microorganisms (GCM) 10K type strain sequencing project: providing services to taxonomists for standard genome sequencing and annotation.</title>
        <authorList>
            <consortium name="The Broad Institute Genomics Platform"/>
            <consortium name="The Broad Institute Genome Sequencing Center for Infectious Disease"/>
            <person name="Wu L."/>
            <person name="Ma J."/>
        </authorList>
    </citation>
    <scope>NUCLEOTIDE SEQUENCE [LARGE SCALE GENOMIC DNA]</scope>
    <source>
        <strain evidence="3">CGMCC 4.7289</strain>
    </source>
</reference>
<evidence type="ECO:0000313" key="3">
    <source>
        <dbReference type="Proteomes" id="UP001595816"/>
    </source>
</evidence>
<evidence type="ECO:0000313" key="2">
    <source>
        <dbReference type="EMBL" id="MFC4136039.1"/>
    </source>
</evidence>
<dbReference type="PROSITE" id="PS50883">
    <property type="entry name" value="EAL"/>
    <property type="match status" value="1"/>
</dbReference>
<dbReference type="SMART" id="SM00052">
    <property type="entry name" value="EAL"/>
    <property type="match status" value="1"/>
</dbReference>
<protein>
    <submittedName>
        <fullName evidence="2">EAL domain-containing protein</fullName>
    </submittedName>
</protein>
<accession>A0ABV8M005</accession>
<dbReference type="Gene3D" id="3.20.20.450">
    <property type="entry name" value="EAL domain"/>
    <property type="match status" value="1"/>
</dbReference>